<name>W1IAN2_9PROT</name>
<protein>
    <submittedName>
        <fullName evidence="1">NAD-glutamate dehydrogenase</fullName>
    </submittedName>
</protein>
<feature type="non-terminal residue" evidence="1">
    <location>
        <position position="1"/>
    </location>
</feature>
<organism evidence="1">
    <name type="scientific">uncultured Zetaproteobacteria bacterium</name>
    <dbReference type="NCBI Taxonomy" id="587656"/>
    <lineage>
        <taxon>Bacteria</taxon>
        <taxon>Pseudomonadati</taxon>
        <taxon>Pseudomonadota</taxon>
        <taxon>Candidatius Mariprofundia</taxon>
        <taxon>environmental samples</taxon>
    </lineage>
</organism>
<dbReference type="AlphaFoldDB" id="W1IAN2"/>
<gene>
    <name evidence="1" type="primary">gdh</name>
</gene>
<proteinExistence type="predicted"/>
<dbReference type="EMBL" id="HG799279">
    <property type="protein sequence ID" value="CDL72886.1"/>
    <property type="molecule type" value="Genomic_DNA"/>
</dbReference>
<sequence length="419" mass="47494">LRAYEAFHVKGEVVMPKLSAKLLPLFQDVWQRGSLPPTAIQDVELHIAEQALLTLNGATHAVYSELLSFETTHRHIMVIACPDQAFYPDAVRAYLQKQGIQPLQQYSVLYPHQFLDKKDGHGLLLIFHFAAATLPSIQYVQQSVTHILQGVEASVTDFPDMLGTLENIAAHLAEDDAETADLLRWMLDDHYLLFGVFHVQTTCRNMGICRRKRLLSDIIPQALEALDGITTPKNAGMQWLHLGALFNHIYAHTNVRAVQFAWRERGKMRSLILLGHFSRSARYTNTTQLPVFRNVWAKMVEDAVLQQSAFYQREMRLLVDRAPKSLMHSIDSKQWLAPFKAMIDLHSPTEAVVARLQPKHGNVAYLLIAVNQHRFGDEIWAKMVKCLVFLGVRTVGYEGYVIGNTQLVFAAVSAEVWPH</sequence>
<evidence type="ECO:0000313" key="1">
    <source>
        <dbReference type="EMBL" id="CDL72886.1"/>
    </source>
</evidence>
<reference evidence="1" key="1">
    <citation type="submission" date="2013-11" db="EMBL/GenBank/DDBJ databases">
        <title>The gill chamber epibiosis of deep-sea shrimp Rimicaris exoculata: an in-depth metagenomic investigation and discovery of Zetaproteobacteria.</title>
        <authorList>
            <person name="Jan C."/>
            <person name="Petersen J.M."/>
            <person name="Werner J."/>
            <person name="Teeling H."/>
            <person name="Huang S."/>
            <person name="Glockner F.O."/>
            <person name="Golyshina O.V."/>
            <person name="Dubilier N."/>
            <person name="Golyshin P.N."/>
            <person name="Jebbar M."/>
            <person name="Cambon-Bonavita M.-A."/>
        </authorList>
    </citation>
    <scope>NUCLEOTIDE SEQUENCE</scope>
</reference>
<feature type="non-terminal residue" evidence="1">
    <location>
        <position position="419"/>
    </location>
</feature>
<accession>W1IAN2</accession>